<accession>A0A850T4E7</accession>
<dbReference type="InterPro" id="IPR036097">
    <property type="entry name" value="HisK_dim/P_sf"/>
</dbReference>
<evidence type="ECO:0000259" key="15">
    <source>
        <dbReference type="PROSITE" id="PS50109"/>
    </source>
</evidence>
<organism evidence="16 17">
    <name type="scientific">Desulfobacter latus</name>
    <dbReference type="NCBI Taxonomy" id="2292"/>
    <lineage>
        <taxon>Bacteria</taxon>
        <taxon>Pseudomonadati</taxon>
        <taxon>Thermodesulfobacteriota</taxon>
        <taxon>Desulfobacteria</taxon>
        <taxon>Desulfobacterales</taxon>
        <taxon>Desulfobacteraceae</taxon>
        <taxon>Desulfobacter</taxon>
    </lineage>
</organism>
<evidence type="ECO:0000256" key="8">
    <source>
        <dbReference type="ARBA" id="ARBA00022741"/>
    </source>
</evidence>
<dbReference type="CDD" id="cd00082">
    <property type="entry name" value="HisKA"/>
    <property type="match status" value="1"/>
</dbReference>
<dbReference type="InterPro" id="IPR036890">
    <property type="entry name" value="HATPase_C_sf"/>
</dbReference>
<dbReference type="Gene3D" id="3.30.450.20">
    <property type="entry name" value="PAS domain"/>
    <property type="match status" value="1"/>
</dbReference>
<dbReference type="EMBL" id="JACADJ010000053">
    <property type="protein sequence ID" value="NWH05961.1"/>
    <property type="molecule type" value="Genomic_DNA"/>
</dbReference>
<dbReference type="GO" id="GO:0005524">
    <property type="term" value="F:ATP binding"/>
    <property type="evidence" value="ECO:0007669"/>
    <property type="project" value="UniProtKB-KW"/>
</dbReference>
<dbReference type="Gene3D" id="3.30.565.10">
    <property type="entry name" value="Histidine kinase-like ATPase, C-terminal domain"/>
    <property type="match status" value="1"/>
</dbReference>
<evidence type="ECO:0000256" key="10">
    <source>
        <dbReference type="ARBA" id="ARBA00022840"/>
    </source>
</evidence>
<evidence type="ECO:0000313" key="17">
    <source>
        <dbReference type="Proteomes" id="UP000553343"/>
    </source>
</evidence>
<dbReference type="InterPro" id="IPR003661">
    <property type="entry name" value="HisK_dim/P_dom"/>
</dbReference>
<feature type="transmembrane region" description="Helical" evidence="14">
    <location>
        <begin position="21"/>
        <end position="43"/>
    </location>
</feature>
<keyword evidence="9 16" id="KW-0418">Kinase</keyword>
<evidence type="ECO:0000256" key="1">
    <source>
        <dbReference type="ARBA" id="ARBA00000085"/>
    </source>
</evidence>
<dbReference type="InterPro" id="IPR004358">
    <property type="entry name" value="Sig_transdc_His_kin-like_C"/>
</dbReference>
<keyword evidence="6" id="KW-0808">Transferase</keyword>
<dbReference type="GO" id="GO:0000155">
    <property type="term" value="F:phosphorelay sensor kinase activity"/>
    <property type="evidence" value="ECO:0007669"/>
    <property type="project" value="InterPro"/>
</dbReference>
<dbReference type="Pfam" id="PF02743">
    <property type="entry name" value="dCache_1"/>
    <property type="match status" value="1"/>
</dbReference>
<sequence>MPEPIANRKEFYQILTRNIRIRILLVSIIPMMLTLGILCWRFHLAYSEKISAHIGELVLKHTQNIDTFLKEKLGNIRYLARHLSTTEPDKAQQFLTSQLSELKDEYGDVFTDLGLVDSNGIQFAYEGPFRLVNADYSQATWFLKSMDSPYYISDVFAGLRGHPHFILAVKLSAQGRTYILRSTINFTTFNSLVENVRIGRTGTAFIVNATGQLQTHPRSGTMEIVPSFIIADTAIFKDKQSLILKHENGKGNTYLYALALFKTVDWRMVFRQDTGDALRDMWKAEGLTLIIFLLGCAAIVSVSFTLSKNLVKRIAKADRKNEAMNRQVVESGKLATIGELAAGIAHEINNPVAIMVEEAGWMSDLLEEETGMTPDNKREFHRAIEQITTQGRRCKEITHKLLSFARKSDATEADIDINDTIREIVALTAQMARYNNVTISTRLAPDLPFIRFSPSELQQIILNLTNNAIDAMGKDGGTVEIVTAVKNEDDNMIEIKVDDNGPGIPAQYLDRIFDPFFTTKAVGKGTGLGLSICYGIIQKMGGTIDVESHMGQGTCFLIRLPLNVRKTTKSSTNNYTPNNF</sequence>
<evidence type="ECO:0000313" key="16">
    <source>
        <dbReference type="EMBL" id="NWH05961.1"/>
    </source>
</evidence>
<dbReference type="PRINTS" id="PR00344">
    <property type="entry name" value="BCTRLSENSOR"/>
</dbReference>
<dbReference type="SUPFAM" id="SSF55874">
    <property type="entry name" value="ATPase domain of HSP90 chaperone/DNA topoisomerase II/histidine kinase"/>
    <property type="match status" value="1"/>
</dbReference>
<keyword evidence="12" id="KW-0902">Two-component regulatory system</keyword>
<keyword evidence="4" id="KW-1003">Cell membrane</keyword>
<evidence type="ECO:0000256" key="13">
    <source>
        <dbReference type="ARBA" id="ARBA00023136"/>
    </source>
</evidence>
<dbReference type="RefSeq" id="WP_178367414.1">
    <property type="nucleotide sequence ID" value="NZ_JACADJ010000053.1"/>
</dbReference>
<dbReference type="SMART" id="SM00387">
    <property type="entry name" value="HATPase_c"/>
    <property type="match status" value="1"/>
</dbReference>
<feature type="domain" description="Histidine kinase" evidence="15">
    <location>
        <begin position="343"/>
        <end position="564"/>
    </location>
</feature>
<evidence type="ECO:0000256" key="5">
    <source>
        <dbReference type="ARBA" id="ARBA00022553"/>
    </source>
</evidence>
<dbReference type="PANTHER" id="PTHR43065:SF46">
    <property type="entry name" value="C4-DICARBOXYLATE TRANSPORT SENSOR PROTEIN DCTB"/>
    <property type="match status" value="1"/>
</dbReference>
<dbReference type="Pfam" id="PF00512">
    <property type="entry name" value="HisKA"/>
    <property type="match status" value="1"/>
</dbReference>
<dbReference type="GO" id="GO:0005886">
    <property type="term" value="C:plasma membrane"/>
    <property type="evidence" value="ECO:0007669"/>
    <property type="project" value="UniProtKB-SubCell"/>
</dbReference>
<evidence type="ECO:0000256" key="6">
    <source>
        <dbReference type="ARBA" id="ARBA00022679"/>
    </source>
</evidence>
<evidence type="ECO:0000256" key="4">
    <source>
        <dbReference type="ARBA" id="ARBA00022475"/>
    </source>
</evidence>
<dbReference type="SUPFAM" id="SSF47384">
    <property type="entry name" value="Homodimeric domain of signal transducing histidine kinase"/>
    <property type="match status" value="1"/>
</dbReference>
<comment type="caution">
    <text evidence="16">The sequence shown here is derived from an EMBL/GenBank/DDBJ whole genome shotgun (WGS) entry which is preliminary data.</text>
</comment>
<evidence type="ECO:0000256" key="14">
    <source>
        <dbReference type="SAM" id="Phobius"/>
    </source>
</evidence>
<evidence type="ECO:0000256" key="2">
    <source>
        <dbReference type="ARBA" id="ARBA00004651"/>
    </source>
</evidence>
<dbReference type="InterPro" id="IPR033479">
    <property type="entry name" value="dCache_1"/>
</dbReference>
<keyword evidence="10" id="KW-0067">ATP-binding</keyword>
<gene>
    <name evidence="16" type="ORF">HXW94_13350</name>
</gene>
<keyword evidence="13 14" id="KW-0472">Membrane</keyword>
<dbReference type="AlphaFoldDB" id="A0A850T4E7"/>
<feature type="transmembrane region" description="Helical" evidence="14">
    <location>
        <begin position="286"/>
        <end position="306"/>
    </location>
</feature>
<keyword evidence="5" id="KW-0597">Phosphoprotein</keyword>
<keyword evidence="8" id="KW-0547">Nucleotide-binding</keyword>
<dbReference type="Pfam" id="PF02518">
    <property type="entry name" value="HATPase_c"/>
    <property type="match status" value="1"/>
</dbReference>
<comment type="subcellular location">
    <subcellularLocation>
        <location evidence="2">Cell membrane</location>
        <topology evidence="2">Multi-pass membrane protein</topology>
    </subcellularLocation>
</comment>
<keyword evidence="7 14" id="KW-0812">Transmembrane</keyword>
<dbReference type="InterPro" id="IPR005467">
    <property type="entry name" value="His_kinase_dom"/>
</dbReference>
<reference evidence="16 17" key="1">
    <citation type="submission" date="2020-06" db="EMBL/GenBank/DDBJ databases">
        <title>High-quality draft genome of sulfate reducer Desulfobacter latus type strain AcrS2 isolated from marine sediment.</title>
        <authorList>
            <person name="Hoppe M."/>
            <person name="Larsen C.K."/>
            <person name="Marshall I.P.G."/>
            <person name="Schramm A."/>
            <person name="Marietou A.G."/>
        </authorList>
    </citation>
    <scope>NUCLEOTIDE SEQUENCE [LARGE SCALE GENOMIC DNA]</scope>
    <source>
        <strain evidence="16 17">AcRS2</strain>
    </source>
</reference>
<dbReference type="PANTHER" id="PTHR43065">
    <property type="entry name" value="SENSOR HISTIDINE KINASE"/>
    <property type="match status" value="1"/>
</dbReference>
<protein>
    <recommendedName>
        <fullName evidence="3">histidine kinase</fullName>
        <ecNumber evidence="3">2.7.13.3</ecNumber>
    </recommendedName>
</protein>
<keyword evidence="17" id="KW-1185">Reference proteome</keyword>
<dbReference type="SMART" id="SM00388">
    <property type="entry name" value="HisKA"/>
    <property type="match status" value="1"/>
</dbReference>
<evidence type="ECO:0000256" key="9">
    <source>
        <dbReference type="ARBA" id="ARBA00022777"/>
    </source>
</evidence>
<evidence type="ECO:0000256" key="7">
    <source>
        <dbReference type="ARBA" id="ARBA00022692"/>
    </source>
</evidence>
<evidence type="ECO:0000256" key="12">
    <source>
        <dbReference type="ARBA" id="ARBA00023012"/>
    </source>
</evidence>
<dbReference type="EC" id="2.7.13.3" evidence="3"/>
<keyword evidence="11 14" id="KW-1133">Transmembrane helix</keyword>
<name>A0A850T4E7_9BACT</name>
<dbReference type="Proteomes" id="UP000553343">
    <property type="component" value="Unassembled WGS sequence"/>
</dbReference>
<comment type="catalytic activity">
    <reaction evidence="1">
        <text>ATP + protein L-histidine = ADP + protein N-phospho-L-histidine.</text>
        <dbReference type="EC" id="2.7.13.3"/>
    </reaction>
</comment>
<dbReference type="Gene3D" id="1.10.287.130">
    <property type="match status" value="1"/>
</dbReference>
<dbReference type="InterPro" id="IPR003594">
    <property type="entry name" value="HATPase_dom"/>
</dbReference>
<dbReference type="PROSITE" id="PS50109">
    <property type="entry name" value="HIS_KIN"/>
    <property type="match status" value="1"/>
</dbReference>
<evidence type="ECO:0000256" key="11">
    <source>
        <dbReference type="ARBA" id="ARBA00022989"/>
    </source>
</evidence>
<evidence type="ECO:0000256" key="3">
    <source>
        <dbReference type="ARBA" id="ARBA00012438"/>
    </source>
</evidence>
<proteinExistence type="predicted"/>